<feature type="compositionally biased region" description="Polar residues" evidence="2">
    <location>
        <begin position="17"/>
        <end position="43"/>
    </location>
</feature>
<feature type="region of interest" description="Disordered" evidence="2">
    <location>
        <begin position="283"/>
        <end position="308"/>
    </location>
</feature>
<evidence type="ECO:0000256" key="1">
    <source>
        <dbReference type="SAM" id="Coils"/>
    </source>
</evidence>
<sequence>MVAVEERLPKDVDMIEESTQLKNTGEESNPQQLPSVSGTQTRANAEKERKDALELKDRLKEEYDEITKAYKECKEKVKGIGSMRGHLTDLSDCFKKAKIQADKSWESILLVVNKALESDVNKGKEREFLTRLELNSLEEVEKAMTENREKVAVMRQMLSTMEEIEGVNNIPDLLRKVNTERENVTIERQGWQKMSEQLDELKGAMNLEENEKMVDKWKAINDEFQNITAKLQSFQLDGDASGEELQSRIDSLEAKNLELASENGRLKERIDLQIAEMIKIDERNTEDEQMRGSGAHSHTHRDSSDIQRREINIPPRSQPRLNQLLCLNCVLDTDLGAHVIKYDAKMAKIRDQLHDDVAGICDKINEKKRQLLGTAMELSTITDLLGMRIAEIGIPSHVIAQMDLLATEQDANEYRDIVKDLAQSALDCCDEVLEAFKKAIITAN</sequence>
<organism evidence="3 4">
    <name type="scientific">Pristionchus pacificus</name>
    <name type="common">Parasitic nematode worm</name>
    <dbReference type="NCBI Taxonomy" id="54126"/>
    <lineage>
        <taxon>Eukaryota</taxon>
        <taxon>Metazoa</taxon>
        <taxon>Ecdysozoa</taxon>
        <taxon>Nematoda</taxon>
        <taxon>Chromadorea</taxon>
        <taxon>Rhabditida</taxon>
        <taxon>Rhabditina</taxon>
        <taxon>Diplogasteromorpha</taxon>
        <taxon>Diplogasteroidea</taxon>
        <taxon>Neodiplogasteridae</taxon>
        <taxon>Pristionchus</taxon>
    </lineage>
</organism>
<gene>
    <name evidence="3" type="primary">WBGene00205559</name>
</gene>
<dbReference type="EnsemblMetazoa" id="PPA32699.1">
    <property type="protein sequence ID" value="PPA32699.1"/>
    <property type="gene ID" value="WBGene00205559"/>
</dbReference>
<feature type="coiled-coil region" evidence="1">
    <location>
        <begin position="242"/>
        <end position="269"/>
    </location>
</feature>
<protein>
    <submittedName>
        <fullName evidence="3">Uncharacterized protein</fullName>
    </submittedName>
</protein>
<keyword evidence="4" id="KW-1185">Reference proteome</keyword>
<proteinExistence type="predicted"/>
<dbReference type="AlphaFoldDB" id="A0A2A6BQW3"/>
<name>A0A2A6BQW3_PRIPA</name>
<dbReference type="Proteomes" id="UP000005239">
    <property type="component" value="Unassembled WGS sequence"/>
</dbReference>
<feature type="compositionally biased region" description="Basic and acidic residues" evidence="2">
    <location>
        <begin position="1"/>
        <end position="13"/>
    </location>
</feature>
<accession>A0A8R1YPR1</accession>
<keyword evidence="1" id="KW-0175">Coiled coil</keyword>
<evidence type="ECO:0000313" key="4">
    <source>
        <dbReference type="Proteomes" id="UP000005239"/>
    </source>
</evidence>
<accession>A0A2A6BQW3</accession>
<feature type="region of interest" description="Disordered" evidence="2">
    <location>
        <begin position="1"/>
        <end position="50"/>
    </location>
</feature>
<evidence type="ECO:0000313" key="3">
    <source>
        <dbReference type="EnsemblMetazoa" id="PPA32699.1"/>
    </source>
</evidence>
<evidence type="ECO:0000256" key="2">
    <source>
        <dbReference type="SAM" id="MobiDB-lite"/>
    </source>
</evidence>
<reference evidence="3" key="2">
    <citation type="submission" date="2022-06" db="UniProtKB">
        <authorList>
            <consortium name="EnsemblMetazoa"/>
        </authorList>
    </citation>
    <scope>IDENTIFICATION</scope>
    <source>
        <strain evidence="3">PS312</strain>
    </source>
</reference>
<reference evidence="4" key="1">
    <citation type="journal article" date="2008" name="Nat. Genet.">
        <title>The Pristionchus pacificus genome provides a unique perspective on nematode lifestyle and parasitism.</title>
        <authorList>
            <person name="Dieterich C."/>
            <person name="Clifton S.W."/>
            <person name="Schuster L.N."/>
            <person name="Chinwalla A."/>
            <person name="Delehaunty K."/>
            <person name="Dinkelacker I."/>
            <person name="Fulton L."/>
            <person name="Fulton R."/>
            <person name="Godfrey J."/>
            <person name="Minx P."/>
            <person name="Mitreva M."/>
            <person name="Roeseler W."/>
            <person name="Tian H."/>
            <person name="Witte H."/>
            <person name="Yang S.P."/>
            <person name="Wilson R.K."/>
            <person name="Sommer R.J."/>
        </authorList>
    </citation>
    <scope>NUCLEOTIDE SEQUENCE [LARGE SCALE GENOMIC DNA]</scope>
    <source>
        <strain evidence="4">PS312</strain>
    </source>
</reference>